<keyword evidence="2" id="KW-1185">Reference proteome</keyword>
<gene>
    <name evidence="1" type="ORF">LVIROSA_LOCUS9269</name>
</gene>
<evidence type="ECO:0000313" key="1">
    <source>
        <dbReference type="EMBL" id="CAH1421897.1"/>
    </source>
</evidence>
<dbReference type="Proteomes" id="UP001157418">
    <property type="component" value="Unassembled WGS sequence"/>
</dbReference>
<accession>A0AAU9M5S4</accession>
<proteinExistence type="predicted"/>
<dbReference type="AlphaFoldDB" id="A0AAU9M5S4"/>
<reference evidence="1 2" key="1">
    <citation type="submission" date="2022-01" db="EMBL/GenBank/DDBJ databases">
        <authorList>
            <person name="Xiong W."/>
            <person name="Schranz E."/>
        </authorList>
    </citation>
    <scope>NUCLEOTIDE SEQUENCE [LARGE SCALE GENOMIC DNA]</scope>
</reference>
<protein>
    <submittedName>
        <fullName evidence="1">Uncharacterized protein</fullName>
    </submittedName>
</protein>
<comment type="caution">
    <text evidence="1">The sequence shown here is derived from an EMBL/GenBank/DDBJ whole genome shotgun (WGS) entry which is preliminary data.</text>
</comment>
<evidence type="ECO:0000313" key="2">
    <source>
        <dbReference type="Proteomes" id="UP001157418"/>
    </source>
</evidence>
<sequence>MVSQVIDEVVEGQSKSQKLSEIIDDVEDCINEILIYIQEEELELLEGNSNDFIPDKIQLNEEDVAMLLESRYNIGEIEELQYEEAHPDDVEVFVDDEVNDGGVDAGKEVVVEGVDEGQEEDDGVSNLLVCRKRKPSDRILKLKLKKIVYDKDGSGSSATKHVKLD</sequence>
<dbReference type="EMBL" id="CAKMRJ010001112">
    <property type="protein sequence ID" value="CAH1421897.1"/>
    <property type="molecule type" value="Genomic_DNA"/>
</dbReference>
<name>A0AAU9M5S4_9ASTR</name>
<organism evidence="1 2">
    <name type="scientific">Lactuca virosa</name>
    <dbReference type="NCBI Taxonomy" id="75947"/>
    <lineage>
        <taxon>Eukaryota</taxon>
        <taxon>Viridiplantae</taxon>
        <taxon>Streptophyta</taxon>
        <taxon>Embryophyta</taxon>
        <taxon>Tracheophyta</taxon>
        <taxon>Spermatophyta</taxon>
        <taxon>Magnoliopsida</taxon>
        <taxon>eudicotyledons</taxon>
        <taxon>Gunneridae</taxon>
        <taxon>Pentapetalae</taxon>
        <taxon>asterids</taxon>
        <taxon>campanulids</taxon>
        <taxon>Asterales</taxon>
        <taxon>Asteraceae</taxon>
        <taxon>Cichorioideae</taxon>
        <taxon>Cichorieae</taxon>
        <taxon>Lactucinae</taxon>
        <taxon>Lactuca</taxon>
    </lineage>
</organism>